<dbReference type="AlphaFoldDB" id="A0A8S1Q1M3"/>
<keyword evidence="1" id="KW-0812">Transmembrane</keyword>
<name>A0A8S1Q1M3_9CILI</name>
<organism evidence="3 4">
    <name type="scientific">Paramecium sonneborni</name>
    <dbReference type="NCBI Taxonomy" id="65129"/>
    <lineage>
        <taxon>Eukaryota</taxon>
        <taxon>Sar</taxon>
        <taxon>Alveolata</taxon>
        <taxon>Ciliophora</taxon>
        <taxon>Intramacronucleata</taxon>
        <taxon>Oligohymenophorea</taxon>
        <taxon>Peniculida</taxon>
        <taxon>Parameciidae</taxon>
        <taxon>Paramecium</taxon>
    </lineage>
</organism>
<comment type="caution">
    <text evidence="3">The sequence shown here is derived from an EMBL/GenBank/DDBJ whole genome shotgun (WGS) entry which is preliminary data.</text>
</comment>
<accession>A0A8S1Q1M3</accession>
<evidence type="ECO:0000313" key="2">
    <source>
        <dbReference type="EMBL" id="CAD8109153.1"/>
    </source>
</evidence>
<gene>
    <name evidence="2" type="ORF">PSON_ATCC_30995.1.T0930029</name>
    <name evidence="3" type="ORF">PSON_ATCC_30995.1.T0930031</name>
</gene>
<keyword evidence="1" id="KW-0472">Membrane</keyword>
<protein>
    <submittedName>
        <fullName evidence="3">Uncharacterized protein</fullName>
    </submittedName>
</protein>
<evidence type="ECO:0000256" key="1">
    <source>
        <dbReference type="SAM" id="Phobius"/>
    </source>
</evidence>
<dbReference type="EMBL" id="CAJJDN010000093">
    <property type="protein sequence ID" value="CAD8109153.1"/>
    <property type="molecule type" value="Genomic_DNA"/>
</dbReference>
<sequence>MQMIFYTATTSKKQKKHQYVYLNETIMLILFIFFWQIGIKYTKQVLFLFPVYIDEDIDLLNRTIQIRIKIRRSNKQL</sequence>
<keyword evidence="1" id="KW-1133">Transmembrane helix</keyword>
<dbReference type="EMBL" id="CAJJDN010000093">
    <property type="protein sequence ID" value="CAD8109155.1"/>
    <property type="molecule type" value="Genomic_DNA"/>
</dbReference>
<feature type="transmembrane region" description="Helical" evidence="1">
    <location>
        <begin position="20"/>
        <end position="39"/>
    </location>
</feature>
<dbReference type="Proteomes" id="UP000692954">
    <property type="component" value="Unassembled WGS sequence"/>
</dbReference>
<proteinExistence type="predicted"/>
<evidence type="ECO:0000313" key="4">
    <source>
        <dbReference type="Proteomes" id="UP000692954"/>
    </source>
</evidence>
<reference evidence="3" key="1">
    <citation type="submission" date="2021-01" db="EMBL/GenBank/DDBJ databases">
        <authorList>
            <consortium name="Genoscope - CEA"/>
            <person name="William W."/>
        </authorList>
    </citation>
    <scope>NUCLEOTIDE SEQUENCE</scope>
</reference>
<keyword evidence="4" id="KW-1185">Reference proteome</keyword>
<evidence type="ECO:0000313" key="3">
    <source>
        <dbReference type="EMBL" id="CAD8109155.1"/>
    </source>
</evidence>